<comment type="caution">
    <text evidence="2">The sequence shown here is derived from an EMBL/GenBank/DDBJ whole genome shotgun (WGS) entry which is preliminary data.</text>
</comment>
<feature type="compositionally biased region" description="Polar residues" evidence="1">
    <location>
        <begin position="1"/>
        <end position="13"/>
    </location>
</feature>
<reference evidence="2 3" key="1">
    <citation type="journal article" date="2018" name="Sci. Data">
        <title>The draft genome sequence of cork oak.</title>
        <authorList>
            <person name="Ramos A.M."/>
            <person name="Usie A."/>
            <person name="Barbosa P."/>
            <person name="Barros P.M."/>
            <person name="Capote T."/>
            <person name="Chaves I."/>
            <person name="Simoes F."/>
            <person name="Abreu I."/>
            <person name="Carrasquinho I."/>
            <person name="Faro C."/>
            <person name="Guimaraes J.B."/>
            <person name="Mendonca D."/>
            <person name="Nobrega F."/>
            <person name="Rodrigues L."/>
            <person name="Saibo N.J.M."/>
            <person name="Varela M.C."/>
            <person name="Egas C."/>
            <person name="Matos J."/>
            <person name="Miguel C.M."/>
            <person name="Oliveira M.M."/>
            <person name="Ricardo C.P."/>
            <person name="Goncalves S."/>
        </authorList>
    </citation>
    <scope>NUCLEOTIDE SEQUENCE [LARGE SCALE GENOMIC DNA]</scope>
    <source>
        <strain evidence="3">cv. HL8</strain>
    </source>
</reference>
<protein>
    <submittedName>
        <fullName evidence="2">Uncharacterized protein</fullName>
    </submittedName>
</protein>
<dbReference type="Proteomes" id="UP000237347">
    <property type="component" value="Unassembled WGS sequence"/>
</dbReference>
<dbReference type="AlphaFoldDB" id="A0AAW0L1Y8"/>
<sequence>MEASPIISTSNPKANRLRWPVPNPPLPSKDHQCVLTPPPIPLKIAILSSPSPTHSRNPKISVLDSAISSALPATPPPLVYDKPVYDDDIFDGVPRLKSSAAKAKYEDVFTSVAASSPSK</sequence>
<accession>A0AAW0L1Y8</accession>
<keyword evidence="3" id="KW-1185">Reference proteome</keyword>
<gene>
    <name evidence="2" type="ORF">CFP56_008966</name>
</gene>
<proteinExistence type="predicted"/>
<dbReference type="EMBL" id="PKMF04000165">
    <property type="protein sequence ID" value="KAK7845748.1"/>
    <property type="molecule type" value="Genomic_DNA"/>
</dbReference>
<evidence type="ECO:0000256" key="1">
    <source>
        <dbReference type="SAM" id="MobiDB-lite"/>
    </source>
</evidence>
<organism evidence="2 3">
    <name type="scientific">Quercus suber</name>
    <name type="common">Cork oak</name>
    <dbReference type="NCBI Taxonomy" id="58331"/>
    <lineage>
        <taxon>Eukaryota</taxon>
        <taxon>Viridiplantae</taxon>
        <taxon>Streptophyta</taxon>
        <taxon>Embryophyta</taxon>
        <taxon>Tracheophyta</taxon>
        <taxon>Spermatophyta</taxon>
        <taxon>Magnoliopsida</taxon>
        <taxon>eudicotyledons</taxon>
        <taxon>Gunneridae</taxon>
        <taxon>Pentapetalae</taxon>
        <taxon>rosids</taxon>
        <taxon>fabids</taxon>
        <taxon>Fagales</taxon>
        <taxon>Fagaceae</taxon>
        <taxon>Quercus</taxon>
    </lineage>
</organism>
<name>A0AAW0L1Y8_QUESU</name>
<evidence type="ECO:0000313" key="2">
    <source>
        <dbReference type="EMBL" id="KAK7845748.1"/>
    </source>
</evidence>
<evidence type="ECO:0000313" key="3">
    <source>
        <dbReference type="Proteomes" id="UP000237347"/>
    </source>
</evidence>
<feature type="region of interest" description="Disordered" evidence="1">
    <location>
        <begin position="1"/>
        <end position="32"/>
    </location>
</feature>